<accession>A0ABR2KQ05</accession>
<reference evidence="3 4" key="1">
    <citation type="submission" date="2024-04" db="EMBL/GenBank/DDBJ databases">
        <title>Tritrichomonas musculus Genome.</title>
        <authorList>
            <person name="Alves-Ferreira E."/>
            <person name="Grigg M."/>
            <person name="Lorenzi H."/>
            <person name="Galac M."/>
        </authorList>
    </citation>
    <scope>NUCLEOTIDE SEQUENCE [LARGE SCALE GENOMIC DNA]</scope>
    <source>
        <strain evidence="3 4">EAF2021</strain>
    </source>
</reference>
<dbReference type="InterPro" id="IPR008271">
    <property type="entry name" value="Ser/Thr_kinase_AS"/>
</dbReference>
<dbReference type="SUPFAM" id="SSF52058">
    <property type="entry name" value="L domain-like"/>
    <property type="match status" value="2"/>
</dbReference>
<evidence type="ECO:0000313" key="3">
    <source>
        <dbReference type="EMBL" id="KAK8893083.1"/>
    </source>
</evidence>
<dbReference type="CDD" id="cd13999">
    <property type="entry name" value="STKc_MAP3K-like"/>
    <property type="match status" value="1"/>
</dbReference>
<keyword evidence="4" id="KW-1185">Reference proteome</keyword>
<feature type="domain" description="Protein kinase" evidence="2">
    <location>
        <begin position="21"/>
        <end position="293"/>
    </location>
</feature>
<dbReference type="Proteomes" id="UP001470230">
    <property type="component" value="Unassembled WGS sequence"/>
</dbReference>
<evidence type="ECO:0000256" key="1">
    <source>
        <dbReference type="SAM" id="MobiDB-lite"/>
    </source>
</evidence>
<dbReference type="InterPro" id="IPR026906">
    <property type="entry name" value="LRR_5"/>
</dbReference>
<feature type="compositionally biased region" description="Basic and acidic residues" evidence="1">
    <location>
        <begin position="499"/>
        <end position="553"/>
    </location>
</feature>
<evidence type="ECO:0000313" key="4">
    <source>
        <dbReference type="Proteomes" id="UP001470230"/>
    </source>
</evidence>
<dbReference type="InterPro" id="IPR011009">
    <property type="entry name" value="Kinase-like_dom_sf"/>
</dbReference>
<gene>
    <name evidence="3" type="ORF">M9Y10_030346</name>
</gene>
<sequence>MNLEKDIQQRYRKFLFDINDFKIVQQIESGAFGSVYSVQNTKTEEICAAKIINTHKDEVQYKQMITREIGIMVRCKHPAIIRFIGYSPKDFHGNNNVTIFMELSKKGSLADLLQKVTRGLLEDSYDNTNRQIILVGIARGMMYLHQHQIIHRDLKPGNILLDDNMHPYITDFGLSKLSESGHSMSQSQQYGTSIYMAPEVFEGNRYNGKADVYSFGILMYEVVTDLMPYPLLQKGKMTSFQFSNKVVNENYRPEFSVPVKKSIQKLIEKCWSKNPNERPTFEEIFKKLAYNYTHSIDEIYSDQQEKSQNEEEDEEDFYLDDVDIDVVVSYADEINNPAVTMKESQDLSKYDDIIKSLQEDNEITKRKVDYLKNENDMLKKNLEEKTNQYCQDIVALQKDNQMLKYNLTEINNKYNQLLSYIQATNESRNREIEEIRRENQEKSKEIDELKHKFKELRKENESNRNIIRESANQKENSKSSSNEMITSDVFNKENEDDTSEKHSSEKPTITEDKKARSKKDIDKEKRHSTKKDDKKDSKKEKKTSKEEKKKSLNLDEKMTIKSFNSLSLKAQQSIISEISKRKFKQIYKKINTLLLYLLKYSNDQGEKSSYFEIDPKKGDDILNKIRDEPRISLLHPAIEMLANNDSLNKPELEKCMKVFDDSIIEIKYPSSLYEKSSNIASFLQEKLESKVKLAVFITGTNTTTIFAGHSMNIVKLDTTINKIDPKAFANCTYLTQINIPSSVKSIPDEAFQSCKSLKHIIIPSSVTSIGKSSFSECESLCRINIPSTVTLIDSCAFKGCRSLDQFVVPSSLSSFGNEIFEKSPFVACSSLTQVIFEDNTLLKKLNKYLFCNLSLVEISLPNSVKTIGDCCFYNCQSLSKITLSSSLTEIGCNAFYKCSSLKYITFPSTLITIGNGAFGFCGSLCCITLPSSVTSVGSNAFQYCGSLSGIGLSPSLTELSAYVFDHCFDIRGVTLPPNLKRINERAFGSCFSMKSINIPESVEYIAPDAFYEKTEIVKSKNTS</sequence>
<dbReference type="SMART" id="SM00220">
    <property type="entry name" value="S_TKc"/>
    <property type="match status" value="1"/>
</dbReference>
<dbReference type="SUPFAM" id="SSF56112">
    <property type="entry name" value="Protein kinase-like (PK-like)"/>
    <property type="match status" value="1"/>
</dbReference>
<proteinExistence type="predicted"/>
<dbReference type="Pfam" id="PF13306">
    <property type="entry name" value="LRR_5"/>
    <property type="match status" value="2"/>
</dbReference>
<dbReference type="PROSITE" id="PS00108">
    <property type="entry name" value="PROTEIN_KINASE_ST"/>
    <property type="match status" value="1"/>
</dbReference>
<dbReference type="Gene3D" id="3.80.10.10">
    <property type="entry name" value="Ribonuclease Inhibitor"/>
    <property type="match status" value="2"/>
</dbReference>
<dbReference type="EMBL" id="JAPFFF010000004">
    <property type="protein sequence ID" value="KAK8893083.1"/>
    <property type="molecule type" value="Genomic_DNA"/>
</dbReference>
<organism evidence="3 4">
    <name type="scientific">Tritrichomonas musculus</name>
    <dbReference type="NCBI Taxonomy" id="1915356"/>
    <lineage>
        <taxon>Eukaryota</taxon>
        <taxon>Metamonada</taxon>
        <taxon>Parabasalia</taxon>
        <taxon>Tritrichomonadida</taxon>
        <taxon>Tritrichomonadidae</taxon>
        <taxon>Tritrichomonas</taxon>
    </lineage>
</organism>
<dbReference type="InterPro" id="IPR051681">
    <property type="entry name" value="Ser/Thr_Kinases-Pseudokinases"/>
</dbReference>
<dbReference type="PANTHER" id="PTHR44329:SF214">
    <property type="entry name" value="PROTEIN KINASE DOMAIN-CONTAINING PROTEIN"/>
    <property type="match status" value="1"/>
</dbReference>
<dbReference type="CDD" id="cd14686">
    <property type="entry name" value="bZIP"/>
    <property type="match status" value="1"/>
</dbReference>
<protein>
    <recommendedName>
        <fullName evidence="2">Protein kinase domain-containing protein</fullName>
    </recommendedName>
</protein>
<dbReference type="InterPro" id="IPR001245">
    <property type="entry name" value="Ser-Thr/Tyr_kinase_cat_dom"/>
</dbReference>
<dbReference type="Pfam" id="PF00069">
    <property type="entry name" value="Pkinase"/>
    <property type="match status" value="1"/>
</dbReference>
<comment type="caution">
    <text evidence="3">The sequence shown here is derived from an EMBL/GenBank/DDBJ whole genome shotgun (WGS) entry which is preliminary data.</text>
</comment>
<dbReference type="PANTHER" id="PTHR44329">
    <property type="entry name" value="SERINE/THREONINE-PROTEIN KINASE TNNI3K-RELATED"/>
    <property type="match status" value="1"/>
</dbReference>
<feature type="region of interest" description="Disordered" evidence="1">
    <location>
        <begin position="456"/>
        <end position="553"/>
    </location>
</feature>
<name>A0ABR2KQ05_9EUKA</name>
<dbReference type="Gene3D" id="1.10.510.10">
    <property type="entry name" value="Transferase(Phosphotransferase) domain 1"/>
    <property type="match status" value="1"/>
</dbReference>
<evidence type="ECO:0000259" key="2">
    <source>
        <dbReference type="PROSITE" id="PS50011"/>
    </source>
</evidence>
<dbReference type="InterPro" id="IPR000719">
    <property type="entry name" value="Prot_kinase_dom"/>
</dbReference>
<dbReference type="PROSITE" id="PS50011">
    <property type="entry name" value="PROTEIN_KINASE_DOM"/>
    <property type="match status" value="1"/>
</dbReference>
<dbReference type="PRINTS" id="PR00109">
    <property type="entry name" value="TYRKINASE"/>
</dbReference>
<dbReference type="InterPro" id="IPR032675">
    <property type="entry name" value="LRR_dom_sf"/>
</dbReference>